<dbReference type="InterPro" id="IPR025665">
    <property type="entry name" value="Beta-barrel_OMP_2"/>
</dbReference>
<dbReference type="OrthoDB" id="666719at2"/>
<dbReference type="Pfam" id="PF13568">
    <property type="entry name" value="OMP_b-brl_2"/>
    <property type="match status" value="1"/>
</dbReference>
<reference evidence="3 4" key="1">
    <citation type="submission" date="2018-09" db="EMBL/GenBank/DDBJ databases">
        <title>Arachidicoccus sp. nov., a bacterium isolated from soil.</title>
        <authorList>
            <person name="Weon H.-Y."/>
            <person name="Kwon S.-W."/>
            <person name="Lee S.A."/>
        </authorList>
    </citation>
    <scope>NUCLEOTIDE SEQUENCE [LARGE SCALE GENOMIC DNA]</scope>
    <source>
        <strain evidence="3 4">KIS59-12</strain>
    </source>
</reference>
<gene>
    <name evidence="3" type="ORF">D6B99_15065</name>
</gene>
<evidence type="ECO:0000256" key="1">
    <source>
        <dbReference type="SAM" id="SignalP"/>
    </source>
</evidence>
<keyword evidence="4" id="KW-1185">Reference proteome</keyword>
<dbReference type="RefSeq" id="WP_119989925.1">
    <property type="nucleotide sequence ID" value="NZ_CP032489.1"/>
</dbReference>
<feature type="signal peptide" evidence="1">
    <location>
        <begin position="1"/>
        <end position="19"/>
    </location>
</feature>
<keyword evidence="1" id="KW-0732">Signal</keyword>
<organism evidence="3 4">
    <name type="scientific">Arachidicoccus soli</name>
    <dbReference type="NCBI Taxonomy" id="2341117"/>
    <lineage>
        <taxon>Bacteria</taxon>
        <taxon>Pseudomonadati</taxon>
        <taxon>Bacteroidota</taxon>
        <taxon>Chitinophagia</taxon>
        <taxon>Chitinophagales</taxon>
        <taxon>Chitinophagaceae</taxon>
        <taxon>Arachidicoccus</taxon>
    </lineage>
</organism>
<feature type="chain" id="PRO_5017299521" description="Outer membrane protein beta-barrel domain-containing protein" evidence="1">
    <location>
        <begin position="20"/>
        <end position="267"/>
    </location>
</feature>
<protein>
    <recommendedName>
        <fullName evidence="2">Outer membrane protein beta-barrel domain-containing protein</fullName>
    </recommendedName>
</protein>
<sequence length="267" mass="29194">MKKIITVVITVGLVSSALAQNTSTISTTYTDTSGKTITESVTTVNKTNHKKTSVKIGFKNKDKTAYFGIEPSFGFGWNRFADNGSIGVSHGNANLTLDKGPEFVFNILKGYVDIAPHHRLRLSTALGFDWNTYHFERNITLQKGQDSLSYAVDDTKHFSKNLLRSTYLSMPLTLNIRPVRNSDFTIAAGVEGGLLLGAKTKQISSEDGKVKVHGTFNLNPVRYGLFLGLGYQGIGLYAKYYLSDVFANGEGPKDFKTVSIGLSVGLF</sequence>
<evidence type="ECO:0000313" key="3">
    <source>
        <dbReference type="EMBL" id="AYD48812.1"/>
    </source>
</evidence>
<evidence type="ECO:0000259" key="2">
    <source>
        <dbReference type="Pfam" id="PF13568"/>
    </source>
</evidence>
<feature type="domain" description="Outer membrane protein beta-barrel" evidence="2">
    <location>
        <begin position="65"/>
        <end position="243"/>
    </location>
</feature>
<name>A0A386HSY8_9BACT</name>
<accession>A0A386HSY8</accession>
<dbReference type="EMBL" id="CP032489">
    <property type="protein sequence ID" value="AYD48812.1"/>
    <property type="molecule type" value="Genomic_DNA"/>
</dbReference>
<evidence type="ECO:0000313" key="4">
    <source>
        <dbReference type="Proteomes" id="UP000266118"/>
    </source>
</evidence>
<dbReference type="AlphaFoldDB" id="A0A386HSY8"/>
<proteinExistence type="predicted"/>
<dbReference type="KEGG" id="ark:D6B99_15065"/>
<dbReference type="Proteomes" id="UP000266118">
    <property type="component" value="Chromosome"/>
</dbReference>